<comment type="caution">
    <text evidence="2">The sequence shown here is derived from an EMBL/GenBank/DDBJ whole genome shotgun (WGS) entry which is preliminary data.</text>
</comment>
<dbReference type="SUPFAM" id="SSF82185">
    <property type="entry name" value="Histone H3 K4-specific methyltransferase SET7/9 N-terminal domain"/>
    <property type="match status" value="1"/>
</dbReference>
<dbReference type="PANTHER" id="PTHR23084:SF263">
    <property type="entry name" value="MORN REPEAT-CONTAINING PROTEIN 1"/>
    <property type="match status" value="1"/>
</dbReference>
<dbReference type="RefSeq" id="WP_126700054.1">
    <property type="nucleotide sequence ID" value="NZ_RWKW01000038.1"/>
</dbReference>
<organism evidence="2 3">
    <name type="scientific">Aquibium carbonis</name>
    <dbReference type="NCBI Taxonomy" id="2495581"/>
    <lineage>
        <taxon>Bacteria</taxon>
        <taxon>Pseudomonadati</taxon>
        <taxon>Pseudomonadota</taxon>
        <taxon>Alphaproteobacteria</taxon>
        <taxon>Hyphomicrobiales</taxon>
        <taxon>Phyllobacteriaceae</taxon>
        <taxon>Aquibium</taxon>
    </lineage>
</organism>
<dbReference type="InterPro" id="IPR003409">
    <property type="entry name" value="MORN"/>
</dbReference>
<evidence type="ECO:0000313" key="3">
    <source>
        <dbReference type="Proteomes" id="UP000278398"/>
    </source>
</evidence>
<evidence type="ECO:0008006" key="4">
    <source>
        <dbReference type="Google" id="ProtNLM"/>
    </source>
</evidence>
<protein>
    <recommendedName>
        <fullName evidence="4">MORN repeat-containing protein</fullName>
    </recommendedName>
</protein>
<dbReference type="Gene3D" id="2.20.110.10">
    <property type="entry name" value="Histone H3 K4-specific methyltransferase SET7/9 N-terminal domain"/>
    <property type="match status" value="1"/>
</dbReference>
<dbReference type="Pfam" id="PF02493">
    <property type="entry name" value="MORN"/>
    <property type="match status" value="5"/>
</dbReference>
<accession>A0A429YXX9</accession>
<keyword evidence="1" id="KW-0677">Repeat</keyword>
<dbReference type="PANTHER" id="PTHR23084">
    <property type="entry name" value="PHOSPHATIDYLINOSITOL-4-PHOSPHATE 5-KINASE RELATED"/>
    <property type="match status" value="1"/>
</dbReference>
<proteinExistence type="predicted"/>
<name>A0A429YXX9_9HYPH</name>
<reference evidence="2 3" key="1">
    <citation type="submission" date="2018-12" db="EMBL/GenBank/DDBJ databases">
        <title>Mesorhizobium carbonis sp. nov., isolated from coal mine water.</title>
        <authorList>
            <person name="Xin W."/>
            <person name="Xu Z."/>
            <person name="Xiang F."/>
            <person name="Zhang J."/>
            <person name="Xi L."/>
            <person name="Liu J."/>
        </authorList>
    </citation>
    <scope>NUCLEOTIDE SEQUENCE [LARGE SCALE GENOMIC DNA]</scope>
    <source>
        <strain evidence="2 3">B2.3</strain>
    </source>
</reference>
<gene>
    <name evidence="2" type="ORF">EJC49_11410</name>
</gene>
<sequence length="604" mass="66192">MRNGGAALFGALVVAALSVTPVAKLWADTGEAGAWNERVQIFHDASKRSVFRLAVRVWDAEPAKGLDFLWEPDQGSPLEVGADGKLGGHGTLTWRVRGSASYDPGAVHSVYTGRMRDGRPNGEGRWERRSGESYEGFWRDGVLDGPGIHVDAAGNRYEGQFRHGKPDGKGRHLAVNGEIFDGDFAGGLRHGTGTTILPGGTRYVSTWAMGVETSKRPSLLADADGGGLMRIQTSQDAAARTEFTVTVDQRMNQLSETRYQHLMRAEDIAIYPLSVQVNAAWNGNGDISEDALVFMAAAEDTSPVFLESRLATTDNSRVRLDGVQIEVAGSETYLKPMLSLQQHFGCVGFRPSFSFVNHGWGEVEDARATIRFTGERSYEADPPPQPETRPFEVPVGGFDLGIDVSVRNALIEAGVDVTALETKRFPCPSDDQLGICRGQVFNNVDFGEIAGLVFGEDMIATRAVGELSYRWADVGGTRYDVTEPFSVDINLAQIEIDRSMAECGDAFGLSPEALRYIEVELPLDQSNYAIDLPVRGNRNVRDYTARLKMFAEKSSVHRFQTAARFEDGSVRRSKPVTLFYFRPRENFYAPTMRLPACYLSGGGC</sequence>
<dbReference type="OrthoDB" id="7794320at2"/>
<keyword evidence="3" id="KW-1185">Reference proteome</keyword>
<evidence type="ECO:0000256" key="1">
    <source>
        <dbReference type="ARBA" id="ARBA00022737"/>
    </source>
</evidence>
<dbReference type="EMBL" id="RWKW01000038">
    <property type="protein sequence ID" value="RST86301.1"/>
    <property type="molecule type" value="Genomic_DNA"/>
</dbReference>
<dbReference type="Proteomes" id="UP000278398">
    <property type="component" value="Unassembled WGS sequence"/>
</dbReference>
<dbReference type="AlphaFoldDB" id="A0A429YXX9"/>
<dbReference type="SMART" id="SM00698">
    <property type="entry name" value="MORN"/>
    <property type="match status" value="4"/>
</dbReference>
<evidence type="ECO:0000313" key="2">
    <source>
        <dbReference type="EMBL" id="RST86301.1"/>
    </source>
</evidence>